<dbReference type="Proteomes" id="UP001500221">
    <property type="component" value="Unassembled WGS sequence"/>
</dbReference>
<evidence type="ECO:0000313" key="2">
    <source>
        <dbReference type="EMBL" id="GAA5141390.1"/>
    </source>
</evidence>
<feature type="transmembrane region" description="Helical" evidence="1">
    <location>
        <begin position="57"/>
        <end position="80"/>
    </location>
</feature>
<evidence type="ECO:0000256" key="1">
    <source>
        <dbReference type="SAM" id="Phobius"/>
    </source>
</evidence>
<comment type="caution">
    <text evidence="2">The sequence shown here is derived from an EMBL/GenBank/DDBJ whole genome shotgun (WGS) entry which is preliminary data.</text>
</comment>
<feature type="transmembrane region" description="Helical" evidence="1">
    <location>
        <begin position="12"/>
        <end position="30"/>
    </location>
</feature>
<name>A0ABP9PAX1_9ACTN</name>
<dbReference type="InterPro" id="IPR013901">
    <property type="entry name" value="Anthrone_oxy"/>
</dbReference>
<keyword evidence="1" id="KW-0812">Transmembrane</keyword>
<keyword evidence="3" id="KW-1185">Reference proteome</keyword>
<gene>
    <name evidence="2" type="ORF">GCM10023340_03040</name>
</gene>
<evidence type="ECO:0000313" key="3">
    <source>
        <dbReference type="Proteomes" id="UP001500221"/>
    </source>
</evidence>
<dbReference type="RefSeq" id="WP_345453747.1">
    <property type="nucleotide sequence ID" value="NZ_BAABKG010000001.1"/>
</dbReference>
<keyword evidence="1" id="KW-1133">Transmembrane helix</keyword>
<dbReference type="Pfam" id="PF08592">
    <property type="entry name" value="Anthrone_oxy"/>
    <property type="match status" value="1"/>
</dbReference>
<protein>
    <submittedName>
        <fullName evidence="2">DUF1772 domain-containing protein</fullName>
    </submittedName>
</protein>
<proteinExistence type="predicted"/>
<feature type="transmembrane region" description="Helical" evidence="1">
    <location>
        <begin position="87"/>
        <end position="109"/>
    </location>
</feature>
<accession>A0ABP9PAX1</accession>
<organism evidence="2 3">
    <name type="scientific">Nocardioides marinquilinus</name>
    <dbReference type="NCBI Taxonomy" id="1210400"/>
    <lineage>
        <taxon>Bacteria</taxon>
        <taxon>Bacillati</taxon>
        <taxon>Actinomycetota</taxon>
        <taxon>Actinomycetes</taxon>
        <taxon>Propionibacteriales</taxon>
        <taxon>Nocardioidaceae</taxon>
        <taxon>Nocardioides</taxon>
    </lineage>
</organism>
<sequence length="160" mass="16630">MIEALENLRSPILLAAAVASGLQAGTYYTWASGVMPGLARVDDRTFVHAMQQMNVAIVNPVFMATFIGAPLLAALGLAVADGPARPWVIAGLVLAASTAITTIAVNVPLNDALAAAGPVDRIADLAAVRADFESTWVRWNVVRAFTSTGALGCLGWALSR</sequence>
<keyword evidence="1" id="KW-0472">Membrane</keyword>
<dbReference type="EMBL" id="BAABKG010000001">
    <property type="protein sequence ID" value="GAA5141390.1"/>
    <property type="molecule type" value="Genomic_DNA"/>
</dbReference>
<reference evidence="3" key="1">
    <citation type="journal article" date="2019" name="Int. J. Syst. Evol. Microbiol.">
        <title>The Global Catalogue of Microorganisms (GCM) 10K type strain sequencing project: providing services to taxonomists for standard genome sequencing and annotation.</title>
        <authorList>
            <consortium name="The Broad Institute Genomics Platform"/>
            <consortium name="The Broad Institute Genome Sequencing Center for Infectious Disease"/>
            <person name="Wu L."/>
            <person name="Ma J."/>
        </authorList>
    </citation>
    <scope>NUCLEOTIDE SEQUENCE [LARGE SCALE GENOMIC DNA]</scope>
    <source>
        <strain evidence="3">JCM 18459</strain>
    </source>
</reference>